<comment type="caution">
    <text evidence="1">The sequence shown here is derived from an EMBL/GenBank/DDBJ whole genome shotgun (WGS) entry which is preliminary data.</text>
</comment>
<keyword evidence="2" id="KW-1185">Reference proteome</keyword>
<protein>
    <recommendedName>
        <fullName evidence="3">DUF2989 domain-containing protein</fullName>
    </recommendedName>
</protein>
<name>A0ABQ3ILT4_9GAMM</name>
<gene>
    <name evidence="1" type="ORF">GCM10011501_09500</name>
</gene>
<reference evidence="2" key="1">
    <citation type="journal article" date="2019" name="Int. J. Syst. Evol. Microbiol.">
        <title>The Global Catalogue of Microorganisms (GCM) 10K type strain sequencing project: providing services to taxonomists for standard genome sequencing and annotation.</title>
        <authorList>
            <consortium name="The Broad Institute Genomics Platform"/>
            <consortium name="The Broad Institute Genome Sequencing Center for Infectious Disease"/>
            <person name="Wu L."/>
            <person name="Ma J."/>
        </authorList>
    </citation>
    <scope>NUCLEOTIDE SEQUENCE [LARGE SCALE GENOMIC DNA]</scope>
    <source>
        <strain evidence="2">CGMCC 1.15922</strain>
    </source>
</reference>
<evidence type="ECO:0008006" key="3">
    <source>
        <dbReference type="Google" id="ProtNLM"/>
    </source>
</evidence>
<dbReference type="Proteomes" id="UP000626370">
    <property type="component" value="Unassembled WGS sequence"/>
</dbReference>
<evidence type="ECO:0000313" key="2">
    <source>
        <dbReference type="Proteomes" id="UP000626370"/>
    </source>
</evidence>
<sequence length="267" mass="31597">MNRIIYINLLFILALSACDSRPSFSTLCAENPEICQEFTKDTWCKRERIEVAYANWEHKENPHDLEKFNQLIAYEKYEKCIAKASLIEHIKLKEKQTRRLNNLAITKEKIKRISEITKHSEHPRLLYYHWSRYLDKNALAKFLALEHTELLKTHESQFELATYYTKRDPIKTLGLLYHSLELVKPKQQINVEVFKAIATYFADKQEAKQTYIWLKVLRLYAPEDEDIKQETLDNYIKGYQLDDAFLNKIASATLNKIQAGEFKAPKY</sequence>
<organism evidence="1 2">
    <name type="scientific">Thalassotalea profundi</name>
    <dbReference type="NCBI Taxonomy" id="2036687"/>
    <lineage>
        <taxon>Bacteria</taxon>
        <taxon>Pseudomonadati</taxon>
        <taxon>Pseudomonadota</taxon>
        <taxon>Gammaproteobacteria</taxon>
        <taxon>Alteromonadales</taxon>
        <taxon>Colwelliaceae</taxon>
        <taxon>Thalassotalea</taxon>
    </lineage>
</organism>
<evidence type="ECO:0000313" key="1">
    <source>
        <dbReference type="EMBL" id="GHE83202.1"/>
    </source>
</evidence>
<proteinExistence type="predicted"/>
<accession>A0ABQ3ILT4</accession>
<dbReference type="PROSITE" id="PS51257">
    <property type="entry name" value="PROKAR_LIPOPROTEIN"/>
    <property type="match status" value="1"/>
</dbReference>
<dbReference type="EMBL" id="BNAH01000003">
    <property type="protein sequence ID" value="GHE83202.1"/>
    <property type="molecule type" value="Genomic_DNA"/>
</dbReference>
<dbReference type="Pfam" id="PF11207">
    <property type="entry name" value="DUF2989"/>
    <property type="match status" value="1"/>
</dbReference>
<dbReference type="InterPro" id="IPR021372">
    <property type="entry name" value="DUF2989"/>
</dbReference>
<dbReference type="RefSeq" id="WP_189376963.1">
    <property type="nucleotide sequence ID" value="NZ_BNAH01000003.1"/>
</dbReference>